<dbReference type="SUPFAM" id="SSF53448">
    <property type="entry name" value="Nucleotide-diphospho-sugar transferases"/>
    <property type="match status" value="1"/>
</dbReference>
<keyword evidence="3" id="KW-1185">Reference proteome</keyword>
<organism evidence="2 3">
    <name type="scientific">Prosthecochloris ethylica</name>
    <dbReference type="NCBI Taxonomy" id="2743976"/>
    <lineage>
        <taxon>Bacteria</taxon>
        <taxon>Pseudomonadati</taxon>
        <taxon>Chlorobiota</taxon>
        <taxon>Chlorobiia</taxon>
        <taxon>Chlorobiales</taxon>
        <taxon>Chlorobiaceae</taxon>
        <taxon>Prosthecochloris</taxon>
    </lineage>
</organism>
<reference evidence="2 3" key="1">
    <citation type="journal article" date="2020" name="Microorganisms">
        <title>Simultaneous Genome Sequencing of Prosthecochloris ethylica and Desulfuromonas acetoxidans within a Syntrophic Mixture Reveals Unique Pili and Protein Interactions.</title>
        <authorList>
            <person name="Kyndt J.A."/>
            <person name="Van Beeumen J.J."/>
            <person name="Meyer T.E."/>
        </authorList>
    </citation>
    <scope>NUCLEOTIDE SEQUENCE [LARGE SCALE GENOMIC DNA]</scope>
    <source>
        <strain evidence="2 3">N3</strain>
    </source>
</reference>
<dbReference type="CDD" id="cd00761">
    <property type="entry name" value="Glyco_tranf_GTA_type"/>
    <property type="match status" value="1"/>
</dbReference>
<feature type="domain" description="Glycosyltransferase 2-like" evidence="1">
    <location>
        <begin position="10"/>
        <end position="129"/>
    </location>
</feature>
<dbReference type="Proteomes" id="UP000619838">
    <property type="component" value="Unassembled WGS sequence"/>
</dbReference>
<dbReference type="PANTHER" id="PTHR43685">
    <property type="entry name" value="GLYCOSYLTRANSFERASE"/>
    <property type="match status" value="1"/>
</dbReference>
<dbReference type="InterPro" id="IPR001173">
    <property type="entry name" value="Glyco_trans_2-like"/>
</dbReference>
<dbReference type="InterPro" id="IPR029044">
    <property type="entry name" value="Nucleotide-diphossugar_trans"/>
</dbReference>
<dbReference type="RefSeq" id="WP_114607264.1">
    <property type="nucleotide sequence ID" value="NZ_JABVZQ010000001.1"/>
</dbReference>
<evidence type="ECO:0000313" key="2">
    <source>
        <dbReference type="EMBL" id="MBF0636210.1"/>
    </source>
</evidence>
<evidence type="ECO:0000313" key="3">
    <source>
        <dbReference type="Proteomes" id="UP000619838"/>
    </source>
</evidence>
<gene>
    <name evidence="2" type="ORF">INT08_03295</name>
</gene>
<name>A0ABR9XQB0_9CHLB</name>
<sequence>MNFSHKPAISVILPTFNRASKLRRAVDSVLAQSCSSWELLVIDDGSTDNTCSIVMPYVHRDSRIRYLAHSNRKAALSRNAGIQASMGRFVTFLDSDDYYLPDHLAERQAILERNPDIDLLSGGFCGDEDFYVKDCRDTSKLIHISECILCGTLFGKREVFTELGGFCDLDYAEDYDFWQRASDRFRTHSITDPKTYVYLRSEDSITSNY</sequence>
<dbReference type="Pfam" id="PF00535">
    <property type="entry name" value="Glycos_transf_2"/>
    <property type="match status" value="1"/>
</dbReference>
<accession>A0ABR9XQB0</accession>
<dbReference type="PANTHER" id="PTHR43685:SF2">
    <property type="entry name" value="GLYCOSYLTRANSFERASE 2-LIKE DOMAIN-CONTAINING PROTEIN"/>
    <property type="match status" value="1"/>
</dbReference>
<proteinExistence type="predicted"/>
<comment type="caution">
    <text evidence="2">The sequence shown here is derived from an EMBL/GenBank/DDBJ whole genome shotgun (WGS) entry which is preliminary data.</text>
</comment>
<dbReference type="InterPro" id="IPR050834">
    <property type="entry name" value="Glycosyltransf_2"/>
</dbReference>
<protein>
    <submittedName>
        <fullName evidence="2">Glycosyltransferase family 2 protein</fullName>
    </submittedName>
</protein>
<dbReference type="EMBL" id="JADGII010000004">
    <property type="protein sequence ID" value="MBF0636210.1"/>
    <property type="molecule type" value="Genomic_DNA"/>
</dbReference>
<evidence type="ECO:0000259" key="1">
    <source>
        <dbReference type="Pfam" id="PF00535"/>
    </source>
</evidence>
<dbReference type="Gene3D" id="3.90.550.10">
    <property type="entry name" value="Spore Coat Polysaccharide Biosynthesis Protein SpsA, Chain A"/>
    <property type="match status" value="1"/>
</dbReference>